<dbReference type="RefSeq" id="WP_194214574.1">
    <property type="nucleotide sequence ID" value="NZ_CP061205.1"/>
</dbReference>
<evidence type="ECO:0000256" key="1">
    <source>
        <dbReference type="ARBA" id="ARBA00023125"/>
    </source>
</evidence>
<dbReference type="EMBL" id="JBHRSL010000018">
    <property type="protein sequence ID" value="MFC3053270.1"/>
    <property type="molecule type" value="Genomic_DNA"/>
</dbReference>
<dbReference type="Pfam" id="PF01381">
    <property type="entry name" value="HTH_3"/>
    <property type="match status" value="1"/>
</dbReference>
<feature type="domain" description="HTH cro/C1-type" evidence="2">
    <location>
        <begin position="63"/>
        <end position="95"/>
    </location>
</feature>
<dbReference type="PANTHER" id="PTHR46558:SF11">
    <property type="entry name" value="HTH-TYPE TRANSCRIPTIONAL REGULATOR XRE"/>
    <property type="match status" value="1"/>
</dbReference>
<organism evidence="3 4">
    <name type="scientific">Kordiimonas pumila</name>
    <dbReference type="NCBI Taxonomy" id="2161677"/>
    <lineage>
        <taxon>Bacteria</taxon>
        <taxon>Pseudomonadati</taxon>
        <taxon>Pseudomonadota</taxon>
        <taxon>Alphaproteobacteria</taxon>
        <taxon>Kordiimonadales</taxon>
        <taxon>Kordiimonadaceae</taxon>
        <taxon>Kordiimonas</taxon>
    </lineage>
</organism>
<proteinExistence type="predicted"/>
<name>A0ABV7D8P2_9PROT</name>
<dbReference type="PROSITE" id="PS50943">
    <property type="entry name" value="HTH_CROC1"/>
    <property type="match status" value="1"/>
</dbReference>
<gene>
    <name evidence="3" type="ORF">ACFOKA_15305</name>
</gene>
<comment type="caution">
    <text evidence="3">The sequence shown here is derived from an EMBL/GenBank/DDBJ whole genome shotgun (WGS) entry which is preliminary data.</text>
</comment>
<dbReference type="Gene3D" id="1.10.260.40">
    <property type="entry name" value="lambda repressor-like DNA-binding domains"/>
    <property type="match status" value="2"/>
</dbReference>
<evidence type="ECO:0000259" key="2">
    <source>
        <dbReference type="PROSITE" id="PS50943"/>
    </source>
</evidence>
<sequence length="119" mass="13529">MLKRRMELELRQKDVGKLIGVGNFTIMNWEKGDAQPSIKHYPAIISFLGYEPFPEPVTLGEKIKAYRLRHGVSIKELANELGIDEHSLARREHGQVLIDPNAVNINGIVGKWFNIKQPV</sequence>
<evidence type="ECO:0000313" key="4">
    <source>
        <dbReference type="Proteomes" id="UP001595444"/>
    </source>
</evidence>
<accession>A0ABV7D8P2</accession>
<protein>
    <submittedName>
        <fullName evidence="3">Helix-turn-helix domain-containing protein</fullName>
    </submittedName>
</protein>
<dbReference type="CDD" id="cd00093">
    <property type="entry name" value="HTH_XRE"/>
    <property type="match status" value="2"/>
</dbReference>
<dbReference type="SMART" id="SM00530">
    <property type="entry name" value="HTH_XRE"/>
    <property type="match status" value="2"/>
</dbReference>
<evidence type="ECO:0000313" key="3">
    <source>
        <dbReference type="EMBL" id="MFC3053270.1"/>
    </source>
</evidence>
<reference evidence="4" key="1">
    <citation type="journal article" date="2019" name="Int. J. Syst. Evol. Microbiol.">
        <title>The Global Catalogue of Microorganisms (GCM) 10K type strain sequencing project: providing services to taxonomists for standard genome sequencing and annotation.</title>
        <authorList>
            <consortium name="The Broad Institute Genomics Platform"/>
            <consortium name="The Broad Institute Genome Sequencing Center for Infectious Disease"/>
            <person name="Wu L."/>
            <person name="Ma J."/>
        </authorList>
    </citation>
    <scope>NUCLEOTIDE SEQUENCE [LARGE SCALE GENOMIC DNA]</scope>
    <source>
        <strain evidence="4">KCTC 62164</strain>
    </source>
</reference>
<dbReference type="InterPro" id="IPR001387">
    <property type="entry name" value="Cro/C1-type_HTH"/>
</dbReference>
<keyword evidence="1" id="KW-0238">DNA-binding</keyword>
<keyword evidence="4" id="KW-1185">Reference proteome</keyword>
<dbReference type="SUPFAM" id="SSF47413">
    <property type="entry name" value="lambda repressor-like DNA-binding domains"/>
    <property type="match status" value="2"/>
</dbReference>
<dbReference type="PANTHER" id="PTHR46558">
    <property type="entry name" value="TRACRIPTIONAL REGULATORY PROTEIN-RELATED-RELATED"/>
    <property type="match status" value="1"/>
</dbReference>
<dbReference type="InterPro" id="IPR010982">
    <property type="entry name" value="Lambda_DNA-bd_dom_sf"/>
</dbReference>
<dbReference type="Proteomes" id="UP001595444">
    <property type="component" value="Unassembled WGS sequence"/>
</dbReference>